<comment type="similarity">
    <text evidence="2">Belongs to the DedA family.</text>
</comment>
<dbReference type="KEGG" id="gsn:YC6258_02421"/>
<dbReference type="HOGENOM" id="CLU_025730_0_0_6"/>
<evidence type="ECO:0000256" key="7">
    <source>
        <dbReference type="SAM" id="Phobius"/>
    </source>
</evidence>
<dbReference type="InterPro" id="IPR032816">
    <property type="entry name" value="VTT_dom"/>
</dbReference>
<keyword evidence="10" id="KW-1185">Reference proteome</keyword>
<evidence type="ECO:0000259" key="8">
    <source>
        <dbReference type="SMART" id="SM00014"/>
    </source>
</evidence>
<dbReference type="RefSeq" id="WP_044616982.1">
    <property type="nucleotide sequence ID" value="NZ_CP007142.1"/>
</dbReference>
<accession>A0A0C5VVG8</accession>
<dbReference type="Pfam" id="PF01569">
    <property type="entry name" value="PAP2"/>
    <property type="match status" value="1"/>
</dbReference>
<proteinExistence type="inferred from homology"/>
<sequence length="443" mass="49945">MDFVTAWIRTNPEFALYAIFTITFIESFAFIGALVPGVVVLFAASALIASMGISGLLPLILVAGAASSLANILSFYLGYLLRDRLHHWPVAQRYGSILSLAERFIDKWGTYSVIAGRFIGPIRPFVAFIAGTLSMPPRRFVTLDLITVLAWAPIYIVPGYMAGLTADYLLSDWHRWPPAVILSFIAATSIALFSLGNYWIQHHQQKVNHWRHKLGVDELPFASLLLLILSSMGLVWLCLNIPLKLDLPFMLGLKQMYAPWTLTPTLFITHMGDFFIVFILGVMWTGGLAIYHSRRAGIIILLALIIAPITVFLLKELFHVARPTTALVHMSDFAFPSGHATAATIYWGLTAAFLNENIRFQRRWIIYAAAIAMIFLIAYSRLWLRVHWVSDVMAGVLLGSMVVTLVRVAYAFFRLTPLRINRFMQLFLYWQLVTLTCYAYSQT</sequence>
<dbReference type="GO" id="GO:0005886">
    <property type="term" value="C:plasma membrane"/>
    <property type="evidence" value="ECO:0007669"/>
    <property type="project" value="UniProtKB-SubCell"/>
</dbReference>
<evidence type="ECO:0000256" key="4">
    <source>
        <dbReference type="ARBA" id="ARBA00022692"/>
    </source>
</evidence>
<protein>
    <submittedName>
        <fullName evidence="9">Putative membrane-associated protein</fullName>
    </submittedName>
</protein>
<dbReference type="AlphaFoldDB" id="A0A0C5VVG8"/>
<dbReference type="SMART" id="SM00014">
    <property type="entry name" value="acidPPc"/>
    <property type="match status" value="1"/>
</dbReference>
<dbReference type="InterPro" id="IPR000326">
    <property type="entry name" value="PAP2/HPO"/>
</dbReference>
<dbReference type="InterPro" id="IPR032818">
    <property type="entry name" value="DedA-like"/>
</dbReference>
<reference evidence="9 10" key="1">
    <citation type="submission" date="2014-01" db="EMBL/GenBank/DDBJ databases">
        <title>Full genme sequencing of cellulolytic bacterium Gynuella sunshinyii YC6258T gen. nov., sp. nov.</title>
        <authorList>
            <person name="Khan H."/>
            <person name="Chung E.J."/>
            <person name="Chung Y.R."/>
        </authorList>
    </citation>
    <scope>NUCLEOTIDE SEQUENCE [LARGE SCALE GENOMIC DNA]</scope>
    <source>
        <strain evidence="9 10">YC6258</strain>
    </source>
</reference>
<keyword evidence="5 7" id="KW-1133">Transmembrane helix</keyword>
<keyword evidence="3" id="KW-1003">Cell membrane</keyword>
<feature type="domain" description="Phosphatidic acid phosphatase type 2/haloperoxidase" evidence="8">
    <location>
        <begin position="296"/>
        <end position="407"/>
    </location>
</feature>
<keyword evidence="4 7" id="KW-0812">Transmembrane</keyword>
<feature type="transmembrane region" description="Helical" evidence="7">
    <location>
        <begin position="334"/>
        <end position="354"/>
    </location>
</feature>
<dbReference type="InterPro" id="IPR036938">
    <property type="entry name" value="PAP2/HPO_sf"/>
</dbReference>
<evidence type="ECO:0000256" key="5">
    <source>
        <dbReference type="ARBA" id="ARBA00022989"/>
    </source>
</evidence>
<evidence type="ECO:0000313" key="10">
    <source>
        <dbReference type="Proteomes" id="UP000032266"/>
    </source>
</evidence>
<comment type="subcellular location">
    <subcellularLocation>
        <location evidence="1">Cell membrane</location>
        <topology evidence="1">Multi-pass membrane protein</topology>
    </subcellularLocation>
</comment>
<evidence type="ECO:0000256" key="3">
    <source>
        <dbReference type="ARBA" id="ARBA00022475"/>
    </source>
</evidence>
<feature type="transmembrane region" description="Helical" evidence="7">
    <location>
        <begin position="392"/>
        <end position="413"/>
    </location>
</feature>
<feature type="transmembrane region" description="Helical" evidence="7">
    <location>
        <begin position="180"/>
        <end position="200"/>
    </location>
</feature>
<feature type="transmembrane region" description="Helical" evidence="7">
    <location>
        <begin position="221"/>
        <end position="242"/>
    </location>
</feature>
<evidence type="ECO:0000313" key="9">
    <source>
        <dbReference type="EMBL" id="AJQ94459.1"/>
    </source>
</evidence>
<dbReference type="STRING" id="1445510.YC6258_02421"/>
<dbReference type="EMBL" id="CP007142">
    <property type="protein sequence ID" value="AJQ94459.1"/>
    <property type="molecule type" value="Genomic_DNA"/>
</dbReference>
<gene>
    <name evidence="9" type="ORF">YC6258_02421</name>
</gene>
<feature type="transmembrane region" description="Helical" evidence="7">
    <location>
        <begin position="14"/>
        <end position="44"/>
    </location>
</feature>
<feature type="transmembrane region" description="Helical" evidence="7">
    <location>
        <begin position="296"/>
        <end position="314"/>
    </location>
</feature>
<organism evidence="9 10">
    <name type="scientific">Gynuella sunshinyii YC6258</name>
    <dbReference type="NCBI Taxonomy" id="1445510"/>
    <lineage>
        <taxon>Bacteria</taxon>
        <taxon>Pseudomonadati</taxon>
        <taxon>Pseudomonadota</taxon>
        <taxon>Gammaproteobacteria</taxon>
        <taxon>Oceanospirillales</taxon>
        <taxon>Saccharospirillaceae</taxon>
        <taxon>Gynuella</taxon>
    </lineage>
</organism>
<feature type="transmembrane region" description="Helical" evidence="7">
    <location>
        <begin position="140"/>
        <end position="160"/>
    </location>
</feature>
<evidence type="ECO:0000256" key="6">
    <source>
        <dbReference type="ARBA" id="ARBA00023136"/>
    </source>
</evidence>
<name>A0A0C5VVG8_9GAMM</name>
<feature type="transmembrane region" description="Helical" evidence="7">
    <location>
        <begin position="56"/>
        <end position="79"/>
    </location>
</feature>
<dbReference type="CDD" id="cd03392">
    <property type="entry name" value="PAP2_like_2"/>
    <property type="match status" value="1"/>
</dbReference>
<dbReference type="Pfam" id="PF09335">
    <property type="entry name" value="VTT_dom"/>
    <property type="match status" value="1"/>
</dbReference>
<keyword evidence="6 7" id="KW-0472">Membrane</keyword>
<evidence type="ECO:0000256" key="1">
    <source>
        <dbReference type="ARBA" id="ARBA00004651"/>
    </source>
</evidence>
<dbReference type="Gene3D" id="1.20.144.10">
    <property type="entry name" value="Phosphatidic acid phosphatase type 2/haloperoxidase"/>
    <property type="match status" value="1"/>
</dbReference>
<feature type="transmembrane region" description="Helical" evidence="7">
    <location>
        <begin position="366"/>
        <end position="386"/>
    </location>
</feature>
<dbReference type="PANTHER" id="PTHR30353">
    <property type="entry name" value="INNER MEMBRANE PROTEIN DEDA-RELATED"/>
    <property type="match status" value="1"/>
</dbReference>
<evidence type="ECO:0000256" key="2">
    <source>
        <dbReference type="ARBA" id="ARBA00010792"/>
    </source>
</evidence>
<dbReference type="PANTHER" id="PTHR30353:SF15">
    <property type="entry name" value="INNER MEMBRANE PROTEIN YABI"/>
    <property type="match status" value="1"/>
</dbReference>
<dbReference type="SUPFAM" id="SSF48317">
    <property type="entry name" value="Acid phosphatase/Vanadium-dependent haloperoxidase"/>
    <property type="match status" value="1"/>
</dbReference>
<feature type="transmembrane region" description="Helical" evidence="7">
    <location>
        <begin position="262"/>
        <end position="284"/>
    </location>
</feature>
<dbReference type="Proteomes" id="UP000032266">
    <property type="component" value="Chromosome"/>
</dbReference>